<feature type="signal peptide" evidence="1">
    <location>
        <begin position="1"/>
        <end position="19"/>
    </location>
</feature>
<protein>
    <submittedName>
        <fullName evidence="2">DUF4197 domain-containing protein</fullName>
    </submittedName>
</protein>
<sequence length="238" mass="25885">MKKLWLLLFSAAITFSSQAQLGGLLKKVTGNENKGNNSNLSTDEIANGLKEALNKGVSEGTTKLSAADGFFKDAAIKILMPADAQKVEKTLRNVGLGQQVDDAILTMNRAAEDAAKSASPIFVSAIKQMSIEDAWSILKGGDSAATRYLRTKTTGELTTAFKPVIEKSLEKTGATKYWNTVFSNYNKFSLTKVNPDLSSYVTEKALSGIFYQIALEEMKIRKDPVARTTDLLKKVFGN</sequence>
<organism evidence="2 3">
    <name type="scientific">Panacibacter microcysteis</name>
    <dbReference type="NCBI Taxonomy" id="2793269"/>
    <lineage>
        <taxon>Bacteria</taxon>
        <taxon>Pseudomonadati</taxon>
        <taxon>Bacteroidota</taxon>
        <taxon>Chitinophagia</taxon>
        <taxon>Chitinophagales</taxon>
        <taxon>Chitinophagaceae</taxon>
        <taxon>Panacibacter</taxon>
    </lineage>
</organism>
<feature type="chain" id="PRO_5037756205" evidence="1">
    <location>
        <begin position="20"/>
        <end position="238"/>
    </location>
</feature>
<evidence type="ECO:0000313" key="2">
    <source>
        <dbReference type="EMBL" id="MBG9375021.1"/>
    </source>
</evidence>
<dbReference type="EMBL" id="JADWYR010000001">
    <property type="protein sequence ID" value="MBG9375021.1"/>
    <property type="molecule type" value="Genomic_DNA"/>
</dbReference>
<keyword evidence="3" id="KW-1185">Reference proteome</keyword>
<gene>
    <name evidence="2" type="ORF">I5907_02190</name>
</gene>
<proteinExistence type="predicted"/>
<dbReference type="Proteomes" id="UP000628448">
    <property type="component" value="Unassembled WGS sequence"/>
</dbReference>
<evidence type="ECO:0000313" key="3">
    <source>
        <dbReference type="Proteomes" id="UP000628448"/>
    </source>
</evidence>
<dbReference type="RefSeq" id="WP_196989101.1">
    <property type="nucleotide sequence ID" value="NZ_JADWYR010000001.1"/>
</dbReference>
<reference evidence="2" key="1">
    <citation type="submission" date="2020-11" db="EMBL/GenBank/DDBJ databases">
        <title>Bacterial whole genome sequence for Panacibacter sp. DH6.</title>
        <authorList>
            <person name="Le V."/>
            <person name="Ko S."/>
            <person name="Ahn C.-Y."/>
            <person name="Oh H.-M."/>
        </authorList>
    </citation>
    <scope>NUCLEOTIDE SEQUENCE</scope>
    <source>
        <strain evidence="2">DH6</strain>
    </source>
</reference>
<comment type="caution">
    <text evidence="2">The sequence shown here is derived from an EMBL/GenBank/DDBJ whole genome shotgun (WGS) entry which is preliminary data.</text>
</comment>
<dbReference type="AlphaFoldDB" id="A0A931E3S3"/>
<dbReference type="InterPro" id="IPR025245">
    <property type="entry name" value="DUF4197"/>
</dbReference>
<name>A0A931E3S3_9BACT</name>
<evidence type="ECO:0000256" key="1">
    <source>
        <dbReference type="SAM" id="SignalP"/>
    </source>
</evidence>
<dbReference type="Pfam" id="PF13852">
    <property type="entry name" value="DUF4197"/>
    <property type="match status" value="1"/>
</dbReference>
<accession>A0A931E3S3</accession>
<keyword evidence="1" id="KW-0732">Signal</keyword>